<dbReference type="InterPro" id="IPR005524">
    <property type="entry name" value="DUF318"/>
</dbReference>
<keyword evidence="6 7" id="KW-0472">Membrane</keyword>
<evidence type="ECO:0000256" key="2">
    <source>
        <dbReference type="ARBA" id="ARBA00006386"/>
    </source>
</evidence>
<gene>
    <name evidence="8" type="ORF">DS742_26650</name>
</gene>
<feature type="transmembrane region" description="Helical" evidence="7">
    <location>
        <begin position="77"/>
        <end position="100"/>
    </location>
</feature>
<evidence type="ECO:0000256" key="4">
    <source>
        <dbReference type="ARBA" id="ARBA00022692"/>
    </source>
</evidence>
<keyword evidence="3" id="KW-1003">Cell membrane</keyword>
<comment type="similarity">
    <text evidence="2">Belongs to the UPF0718 family.</text>
</comment>
<keyword evidence="5 7" id="KW-1133">Transmembrane helix</keyword>
<dbReference type="AlphaFoldDB" id="A0A3E2N4I2"/>
<keyword evidence="4 7" id="KW-0812">Transmembrane</keyword>
<dbReference type="GO" id="GO:0005886">
    <property type="term" value="C:plasma membrane"/>
    <property type="evidence" value="ECO:0007669"/>
    <property type="project" value="UniProtKB-SubCell"/>
</dbReference>
<feature type="transmembrane region" description="Helical" evidence="7">
    <location>
        <begin position="48"/>
        <end position="65"/>
    </location>
</feature>
<dbReference type="Pfam" id="PF03773">
    <property type="entry name" value="ArsP_1"/>
    <property type="match status" value="1"/>
</dbReference>
<evidence type="ECO:0000256" key="7">
    <source>
        <dbReference type="SAM" id="Phobius"/>
    </source>
</evidence>
<dbReference type="OrthoDB" id="9798408at2"/>
<feature type="transmembrane region" description="Helical" evidence="7">
    <location>
        <begin position="144"/>
        <end position="165"/>
    </location>
</feature>
<dbReference type="Pfam" id="PF13370">
    <property type="entry name" value="Fer4_13"/>
    <property type="match status" value="1"/>
</dbReference>
<evidence type="ECO:0000256" key="5">
    <source>
        <dbReference type="ARBA" id="ARBA00022989"/>
    </source>
</evidence>
<accession>A0A3E2N4I2</accession>
<sequence>MIKLKKAVNNNRLLVLVILVYSVLSVLSPDKAARALKGSLYYVKEMLMIMPVILVLTSLITAWVPRKTIENSFGSGAGVKGSILSFLLGSFSAGPIYAAFPVCKTLLEKGAGISNIVIILSTWAVIKVPMLINEAKFLSFKFMIIRWILTTVSIFIMGFIMSRLIKREDIPMEHSDEDPQSRGLTVKSACCMGCRLCTRIAPDNFAMESKKAVVLVPVGNEAQQMRVLEAMEKCPAKAIGLNFKE</sequence>
<dbReference type="EMBL" id="QOHO01000113">
    <property type="protein sequence ID" value="RFZ75882.1"/>
    <property type="molecule type" value="Genomic_DNA"/>
</dbReference>
<feature type="transmembrane region" description="Helical" evidence="7">
    <location>
        <begin position="112"/>
        <end position="132"/>
    </location>
</feature>
<dbReference type="SUPFAM" id="SSF54862">
    <property type="entry name" value="4Fe-4S ferredoxins"/>
    <property type="match status" value="1"/>
</dbReference>
<dbReference type="RefSeq" id="WP_117419944.1">
    <property type="nucleotide sequence ID" value="NZ_QOHO01000113.1"/>
</dbReference>
<evidence type="ECO:0000256" key="1">
    <source>
        <dbReference type="ARBA" id="ARBA00004651"/>
    </source>
</evidence>
<comment type="caution">
    <text evidence="8">The sequence shown here is derived from an EMBL/GenBank/DDBJ whole genome shotgun (WGS) entry which is preliminary data.</text>
</comment>
<protein>
    <submittedName>
        <fullName evidence="8">Permease</fullName>
    </submittedName>
</protein>
<evidence type="ECO:0000313" key="9">
    <source>
        <dbReference type="Proteomes" id="UP000260680"/>
    </source>
</evidence>
<evidence type="ECO:0000256" key="6">
    <source>
        <dbReference type="ARBA" id="ARBA00023136"/>
    </source>
</evidence>
<dbReference type="Gene3D" id="3.30.70.20">
    <property type="match status" value="1"/>
</dbReference>
<dbReference type="Proteomes" id="UP000260680">
    <property type="component" value="Unassembled WGS sequence"/>
</dbReference>
<name>A0A3E2N4I2_9FIRM</name>
<evidence type="ECO:0000256" key="3">
    <source>
        <dbReference type="ARBA" id="ARBA00022475"/>
    </source>
</evidence>
<evidence type="ECO:0000313" key="8">
    <source>
        <dbReference type="EMBL" id="RFZ75882.1"/>
    </source>
</evidence>
<organism evidence="8 9">
    <name type="scientific">Lacrimispora amygdalina</name>
    <dbReference type="NCBI Taxonomy" id="253257"/>
    <lineage>
        <taxon>Bacteria</taxon>
        <taxon>Bacillati</taxon>
        <taxon>Bacillota</taxon>
        <taxon>Clostridia</taxon>
        <taxon>Lachnospirales</taxon>
        <taxon>Lachnospiraceae</taxon>
        <taxon>Lacrimispora</taxon>
    </lineage>
</organism>
<reference evidence="8 9" key="1">
    <citation type="submission" date="2018-07" db="EMBL/GenBank/DDBJ databases">
        <title>New species, Clostridium PI-S10-A1B.</title>
        <authorList>
            <person name="Krishna G."/>
            <person name="Summeta K."/>
            <person name="Shikha S."/>
            <person name="Prabhu P.B."/>
            <person name="Suresh K."/>
        </authorList>
    </citation>
    <scope>NUCLEOTIDE SEQUENCE [LARGE SCALE GENOMIC DNA]</scope>
    <source>
        <strain evidence="8 9">PI-S10-A1B</strain>
    </source>
</reference>
<proteinExistence type="inferred from homology"/>
<comment type="subcellular location">
    <subcellularLocation>
        <location evidence="1">Cell membrane</location>
        <topology evidence="1">Multi-pass membrane protein</topology>
    </subcellularLocation>
</comment>